<evidence type="ECO:0000256" key="2">
    <source>
        <dbReference type="ARBA" id="ARBA00022692"/>
    </source>
</evidence>
<accession>A0A9D4FW48</accession>
<dbReference type="GO" id="GO:0042562">
    <property type="term" value="F:hormone binding"/>
    <property type="evidence" value="ECO:0007669"/>
    <property type="project" value="TreeGrafter"/>
</dbReference>
<keyword evidence="10" id="KW-0732">Signal</keyword>
<reference evidence="11" key="1">
    <citation type="journal article" date="2019" name="bioRxiv">
        <title>The Genome of the Zebra Mussel, Dreissena polymorpha: A Resource for Invasive Species Research.</title>
        <authorList>
            <person name="McCartney M.A."/>
            <person name="Auch B."/>
            <person name="Kono T."/>
            <person name="Mallez S."/>
            <person name="Zhang Y."/>
            <person name="Obille A."/>
            <person name="Becker A."/>
            <person name="Abrahante J.E."/>
            <person name="Garbe J."/>
            <person name="Badalamenti J.P."/>
            <person name="Herman A."/>
            <person name="Mangelson H."/>
            <person name="Liachko I."/>
            <person name="Sullivan S."/>
            <person name="Sone E.D."/>
            <person name="Koren S."/>
            <person name="Silverstein K.A.T."/>
            <person name="Beckman K.B."/>
            <person name="Gohl D.M."/>
        </authorList>
    </citation>
    <scope>NUCLEOTIDE SEQUENCE</scope>
    <source>
        <strain evidence="11">Duluth1</strain>
        <tissue evidence="11">Whole animal</tissue>
    </source>
</reference>
<dbReference type="Proteomes" id="UP000828390">
    <property type="component" value="Unassembled WGS sequence"/>
</dbReference>
<dbReference type="PROSITE" id="PS50068">
    <property type="entry name" value="LDLRA_2"/>
    <property type="match status" value="1"/>
</dbReference>
<dbReference type="Gene3D" id="4.10.400.10">
    <property type="entry name" value="Low-density Lipoprotein Receptor"/>
    <property type="match status" value="1"/>
</dbReference>
<dbReference type="EMBL" id="JAIWYP010000006">
    <property type="protein sequence ID" value="KAH3804238.1"/>
    <property type="molecule type" value="Genomic_DNA"/>
</dbReference>
<proteinExistence type="predicted"/>
<evidence type="ECO:0000313" key="11">
    <source>
        <dbReference type="EMBL" id="KAH3804238.1"/>
    </source>
</evidence>
<gene>
    <name evidence="11" type="ORF">DPMN_132520</name>
</gene>
<comment type="caution">
    <text evidence="9">Lacks conserved residue(s) required for the propagation of feature annotation.</text>
</comment>
<evidence type="ECO:0000313" key="12">
    <source>
        <dbReference type="Proteomes" id="UP000828390"/>
    </source>
</evidence>
<dbReference type="PROSITE" id="PS01209">
    <property type="entry name" value="LDLRA_1"/>
    <property type="match status" value="1"/>
</dbReference>
<feature type="chain" id="PRO_5038866930" evidence="10">
    <location>
        <begin position="21"/>
        <end position="84"/>
    </location>
</feature>
<keyword evidence="12" id="KW-1185">Reference proteome</keyword>
<dbReference type="PANTHER" id="PTHR22722">
    <property type="entry name" value="LOW-DENSITY LIPOPROTEIN RECEPTOR-RELATED PROTEIN 2-RELATED"/>
    <property type="match status" value="1"/>
</dbReference>
<dbReference type="GO" id="GO:0043235">
    <property type="term" value="C:receptor complex"/>
    <property type="evidence" value="ECO:0007669"/>
    <property type="project" value="TreeGrafter"/>
</dbReference>
<evidence type="ECO:0000256" key="1">
    <source>
        <dbReference type="ARBA" id="ARBA00004167"/>
    </source>
</evidence>
<reference evidence="11" key="2">
    <citation type="submission" date="2020-11" db="EMBL/GenBank/DDBJ databases">
        <authorList>
            <person name="McCartney M.A."/>
            <person name="Auch B."/>
            <person name="Kono T."/>
            <person name="Mallez S."/>
            <person name="Becker A."/>
            <person name="Gohl D.M."/>
            <person name="Silverstein K.A.T."/>
            <person name="Koren S."/>
            <person name="Bechman K.B."/>
            <person name="Herman A."/>
            <person name="Abrahante J.E."/>
            <person name="Garbe J."/>
        </authorList>
    </citation>
    <scope>NUCLEOTIDE SEQUENCE</scope>
    <source>
        <strain evidence="11">Duluth1</strain>
        <tissue evidence="11">Whole animal</tissue>
    </source>
</reference>
<name>A0A9D4FW48_DREPO</name>
<dbReference type="InterPro" id="IPR023415">
    <property type="entry name" value="LDLR_class-A_CS"/>
</dbReference>
<dbReference type="AlphaFoldDB" id="A0A9D4FW48"/>
<keyword evidence="3" id="KW-0677">Repeat</keyword>
<evidence type="ECO:0000256" key="6">
    <source>
        <dbReference type="ARBA" id="ARBA00023157"/>
    </source>
</evidence>
<keyword evidence="7" id="KW-0675">Receptor</keyword>
<keyword evidence="6 9" id="KW-1015">Disulfide bond</keyword>
<comment type="subcellular location">
    <subcellularLocation>
        <location evidence="1">Membrane</location>
        <topology evidence="1">Single-pass membrane protein</topology>
    </subcellularLocation>
</comment>
<dbReference type="CDD" id="cd00112">
    <property type="entry name" value="LDLa"/>
    <property type="match status" value="1"/>
</dbReference>
<evidence type="ECO:0000256" key="10">
    <source>
        <dbReference type="SAM" id="SignalP"/>
    </source>
</evidence>
<dbReference type="InterPro" id="IPR002172">
    <property type="entry name" value="LDrepeatLR_classA_rpt"/>
</dbReference>
<keyword evidence="5" id="KW-0472">Membrane</keyword>
<organism evidence="11 12">
    <name type="scientific">Dreissena polymorpha</name>
    <name type="common">Zebra mussel</name>
    <name type="synonym">Mytilus polymorpha</name>
    <dbReference type="NCBI Taxonomy" id="45954"/>
    <lineage>
        <taxon>Eukaryota</taxon>
        <taxon>Metazoa</taxon>
        <taxon>Spiralia</taxon>
        <taxon>Lophotrochozoa</taxon>
        <taxon>Mollusca</taxon>
        <taxon>Bivalvia</taxon>
        <taxon>Autobranchia</taxon>
        <taxon>Heteroconchia</taxon>
        <taxon>Euheterodonta</taxon>
        <taxon>Imparidentia</taxon>
        <taxon>Neoheterodontei</taxon>
        <taxon>Myida</taxon>
        <taxon>Dreissenoidea</taxon>
        <taxon>Dreissenidae</taxon>
        <taxon>Dreissena</taxon>
    </lineage>
</organism>
<evidence type="ECO:0000256" key="9">
    <source>
        <dbReference type="PROSITE-ProRule" id="PRU00124"/>
    </source>
</evidence>
<evidence type="ECO:0000256" key="7">
    <source>
        <dbReference type="ARBA" id="ARBA00023170"/>
    </source>
</evidence>
<comment type="caution">
    <text evidence="11">The sequence shown here is derived from an EMBL/GenBank/DDBJ whole genome shotgun (WGS) entry which is preliminary data.</text>
</comment>
<dbReference type="InterPro" id="IPR051221">
    <property type="entry name" value="LDLR-related"/>
</dbReference>
<evidence type="ECO:0000256" key="4">
    <source>
        <dbReference type="ARBA" id="ARBA00022989"/>
    </source>
</evidence>
<dbReference type="Pfam" id="PF00057">
    <property type="entry name" value="Ldl_recept_a"/>
    <property type="match status" value="1"/>
</dbReference>
<evidence type="ECO:0000256" key="8">
    <source>
        <dbReference type="ARBA" id="ARBA00023180"/>
    </source>
</evidence>
<keyword evidence="8" id="KW-0325">Glycoprotein</keyword>
<dbReference type="GO" id="GO:0006898">
    <property type="term" value="P:receptor-mediated endocytosis"/>
    <property type="evidence" value="ECO:0007669"/>
    <property type="project" value="TreeGrafter"/>
</dbReference>
<protein>
    <submittedName>
        <fullName evidence="11">Uncharacterized protein</fullName>
    </submittedName>
</protein>
<keyword evidence="2" id="KW-0812">Transmembrane</keyword>
<evidence type="ECO:0000256" key="3">
    <source>
        <dbReference type="ARBA" id="ARBA00022737"/>
    </source>
</evidence>
<dbReference type="SMART" id="SM00192">
    <property type="entry name" value="LDLa"/>
    <property type="match status" value="1"/>
</dbReference>
<dbReference type="GO" id="GO:0016324">
    <property type="term" value="C:apical plasma membrane"/>
    <property type="evidence" value="ECO:0007669"/>
    <property type="project" value="TreeGrafter"/>
</dbReference>
<evidence type="ECO:0000256" key="5">
    <source>
        <dbReference type="ARBA" id="ARBA00023136"/>
    </source>
</evidence>
<feature type="disulfide bond" evidence="9">
    <location>
        <begin position="38"/>
        <end position="53"/>
    </location>
</feature>
<dbReference type="PANTHER" id="PTHR22722:SF14">
    <property type="entry name" value="MEGALIN, ISOFORM A"/>
    <property type="match status" value="1"/>
</dbReference>
<keyword evidence="4" id="KW-1133">Transmembrane helix</keyword>
<sequence length="84" mass="9311">MFFVFVICIQMPTIPSVSIATQFYCAADNVCIVNDWKCDEVHDCSDGSDENNCIVNQPCDGDMFTCANGQCISKEWSLTAMLIV</sequence>
<dbReference type="SUPFAM" id="SSF57424">
    <property type="entry name" value="LDL receptor-like module"/>
    <property type="match status" value="1"/>
</dbReference>
<dbReference type="InterPro" id="IPR036055">
    <property type="entry name" value="LDL_receptor-like_sf"/>
</dbReference>
<feature type="signal peptide" evidence="10">
    <location>
        <begin position="1"/>
        <end position="20"/>
    </location>
</feature>